<feature type="transmembrane region" description="Helical" evidence="9">
    <location>
        <begin position="162"/>
        <end position="182"/>
    </location>
</feature>
<keyword evidence="5 9" id="KW-0812">Transmembrane</keyword>
<feature type="transmembrane region" description="Helical" evidence="9">
    <location>
        <begin position="319"/>
        <end position="345"/>
    </location>
</feature>
<feature type="transmembrane region" description="Helical" evidence="9">
    <location>
        <begin position="54"/>
        <end position="72"/>
    </location>
</feature>
<evidence type="ECO:0000256" key="4">
    <source>
        <dbReference type="ARBA" id="ARBA00022475"/>
    </source>
</evidence>
<dbReference type="STRING" id="946333.A4W93_18100"/>
<evidence type="ECO:0000313" key="11">
    <source>
        <dbReference type="Proteomes" id="UP000193427"/>
    </source>
</evidence>
<evidence type="ECO:0000256" key="1">
    <source>
        <dbReference type="ARBA" id="ARBA00004651"/>
    </source>
</evidence>
<reference evidence="10 11" key="1">
    <citation type="submission" date="2016-04" db="EMBL/GenBank/DDBJ databases">
        <title>Complete genome sequence of natural rubber-degrading, novel Gram-negative bacterium, Rhizobacter gummiphilus strain NS21.</title>
        <authorList>
            <person name="Tabata M."/>
            <person name="Kasai D."/>
            <person name="Fukuda M."/>
        </authorList>
    </citation>
    <scope>NUCLEOTIDE SEQUENCE [LARGE SCALE GENOMIC DNA]</scope>
    <source>
        <strain evidence="10 11">NS21</strain>
    </source>
</reference>
<comment type="similarity">
    <text evidence="2">Belongs to the autoinducer-2 exporter (AI-2E) (TC 2.A.86) family.</text>
</comment>
<evidence type="ECO:0000256" key="9">
    <source>
        <dbReference type="SAM" id="Phobius"/>
    </source>
</evidence>
<feature type="region of interest" description="Disordered" evidence="8">
    <location>
        <begin position="122"/>
        <end position="141"/>
    </location>
</feature>
<keyword evidence="11" id="KW-1185">Reference proteome</keyword>
<gene>
    <name evidence="10" type="ORF">A4W93_18100</name>
</gene>
<proteinExistence type="inferred from homology"/>
<organism evidence="10 11">
    <name type="scientific">Piscinibacter gummiphilus</name>
    <dbReference type="NCBI Taxonomy" id="946333"/>
    <lineage>
        <taxon>Bacteria</taxon>
        <taxon>Pseudomonadati</taxon>
        <taxon>Pseudomonadota</taxon>
        <taxon>Betaproteobacteria</taxon>
        <taxon>Burkholderiales</taxon>
        <taxon>Sphaerotilaceae</taxon>
        <taxon>Piscinibacter</taxon>
    </lineage>
</organism>
<feature type="compositionally biased region" description="Polar residues" evidence="8">
    <location>
        <begin position="122"/>
        <end position="133"/>
    </location>
</feature>
<evidence type="ECO:0000256" key="8">
    <source>
        <dbReference type="SAM" id="MobiDB-lite"/>
    </source>
</evidence>
<evidence type="ECO:0000256" key="2">
    <source>
        <dbReference type="ARBA" id="ARBA00009773"/>
    </source>
</evidence>
<dbReference type="AlphaFoldDB" id="A0A1W6LBM3"/>
<feature type="transmembrane region" description="Helical" evidence="9">
    <location>
        <begin position="218"/>
        <end position="241"/>
    </location>
</feature>
<dbReference type="PANTHER" id="PTHR21716">
    <property type="entry name" value="TRANSMEMBRANE PROTEIN"/>
    <property type="match status" value="1"/>
</dbReference>
<feature type="transmembrane region" description="Helical" evidence="9">
    <location>
        <begin position="247"/>
        <end position="270"/>
    </location>
</feature>
<evidence type="ECO:0000256" key="5">
    <source>
        <dbReference type="ARBA" id="ARBA00022692"/>
    </source>
</evidence>
<dbReference type="InterPro" id="IPR002549">
    <property type="entry name" value="AI-2E-like"/>
</dbReference>
<keyword evidence="7 9" id="KW-0472">Membrane</keyword>
<evidence type="ECO:0000256" key="6">
    <source>
        <dbReference type="ARBA" id="ARBA00022989"/>
    </source>
</evidence>
<comment type="subcellular location">
    <subcellularLocation>
        <location evidence="1">Cell membrane</location>
        <topology evidence="1">Multi-pass membrane protein</topology>
    </subcellularLocation>
</comment>
<dbReference type="GO" id="GO:0055085">
    <property type="term" value="P:transmembrane transport"/>
    <property type="evidence" value="ECO:0007669"/>
    <property type="project" value="TreeGrafter"/>
</dbReference>
<name>A0A1W6LBM3_9BURK</name>
<dbReference type="Proteomes" id="UP000193427">
    <property type="component" value="Chromosome"/>
</dbReference>
<keyword evidence="6 9" id="KW-1133">Transmembrane helix</keyword>
<dbReference type="PANTHER" id="PTHR21716:SF53">
    <property type="entry name" value="PERMEASE PERM-RELATED"/>
    <property type="match status" value="1"/>
</dbReference>
<sequence length="364" mass="38703">MASTVLAVLGVIAALWWGQRFLVPVVAGLMLAMLVAPGVFGLERVLRSRGLATLIALSVVVGVAGLAFWAFGGQIARMADRSPEMIQLMADRLAKTRPDTDSVLKRARDALTQLDRAAQSIATGTSPRTQRTLRTPAPASAPTLTEGATVLVRDTAMSGSHVLLKFTADISVVLFVAFFVLAGGERLTARFIDLWGHSARGRCRAERALRETARQVRLYAGTLLVTNTVIGLGVWLAFWGAGLPDAAMWGVTAAVLHVVPYLGMAVLVLFGAAETFLAHGTFTAAFAMAGFLVLLSTLVGTAMTAWLQSRAAKMNPAAVFVGLVFWGALWGVWGLFLGPALIVVIKVIAQNSRTAHRVARLMQG</sequence>
<feature type="transmembrane region" description="Helical" evidence="9">
    <location>
        <begin position="282"/>
        <end position="307"/>
    </location>
</feature>
<dbReference type="Pfam" id="PF01594">
    <property type="entry name" value="AI-2E_transport"/>
    <property type="match status" value="1"/>
</dbReference>
<evidence type="ECO:0000313" key="10">
    <source>
        <dbReference type="EMBL" id="ARN21652.1"/>
    </source>
</evidence>
<feature type="transmembrane region" description="Helical" evidence="9">
    <location>
        <begin position="23"/>
        <end position="42"/>
    </location>
</feature>
<dbReference type="GO" id="GO:0005886">
    <property type="term" value="C:plasma membrane"/>
    <property type="evidence" value="ECO:0007669"/>
    <property type="project" value="UniProtKB-SubCell"/>
</dbReference>
<dbReference type="EMBL" id="CP015118">
    <property type="protein sequence ID" value="ARN21652.1"/>
    <property type="molecule type" value="Genomic_DNA"/>
</dbReference>
<keyword evidence="4" id="KW-1003">Cell membrane</keyword>
<evidence type="ECO:0000256" key="7">
    <source>
        <dbReference type="ARBA" id="ARBA00023136"/>
    </source>
</evidence>
<dbReference type="KEGG" id="rgu:A4W93_18100"/>
<accession>A0A1W6LBM3</accession>
<evidence type="ECO:0000256" key="3">
    <source>
        <dbReference type="ARBA" id="ARBA00022448"/>
    </source>
</evidence>
<protein>
    <submittedName>
        <fullName evidence="10">Uncharacterized protein</fullName>
    </submittedName>
</protein>
<keyword evidence="3" id="KW-0813">Transport</keyword>